<dbReference type="Proteomes" id="UP000565711">
    <property type="component" value="Unassembled WGS sequence"/>
</dbReference>
<dbReference type="EMBL" id="JAAXOP010000001">
    <property type="protein sequence ID" value="NKY48960.1"/>
    <property type="molecule type" value="Genomic_DNA"/>
</dbReference>
<organism evidence="4 5">
    <name type="scientific">Nocardia vermiculata</name>
    <dbReference type="NCBI Taxonomy" id="257274"/>
    <lineage>
        <taxon>Bacteria</taxon>
        <taxon>Bacillati</taxon>
        <taxon>Actinomycetota</taxon>
        <taxon>Actinomycetes</taxon>
        <taxon>Mycobacteriales</taxon>
        <taxon>Nocardiaceae</taxon>
        <taxon>Nocardia</taxon>
    </lineage>
</organism>
<evidence type="ECO:0000313" key="4">
    <source>
        <dbReference type="EMBL" id="NKY48960.1"/>
    </source>
</evidence>
<feature type="transmembrane region" description="Helical" evidence="2">
    <location>
        <begin position="81"/>
        <end position="99"/>
    </location>
</feature>
<keyword evidence="2" id="KW-0812">Transmembrane</keyword>
<feature type="region of interest" description="Disordered" evidence="1">
    <location>
        <begin position="148"/>
        <end position="318"/>
    </location>
</feature>
<evidence type="ECO:0000256" key="1">
    <source>
        <dbReference type="SAM" id="MobiDB-lite"/>
    </source>
</evidence>
<feature type="domain" description="DUF6542" evidence="3">
    <location>
        <begin position="24"/>
        <end position="144"/>
    </location>
</feature>
<dbReference type="AlphaFoldDB" id="A0A846XSV6"/>
<dbReference type="RefSeq" id="WP_168436056.1">
    <property type="nucleotide sequence ID" value="NZ_JAAXOP010000001.1"/>
</dbReference>
<keyword evidence="2" id="KW-1133">Transmembrane helix</keyword>
<feature type="transmembrane region" description="Helical" evidence="2">
    <location>
        <begin position="56"/>
        <end position="74"/>
    </location>
</feature>
<evidence type="ECO:0000259" key="3">
    <source>
        <dbReference type="Pfam" id="PF20177"/>
    </source>
</evidence>
<feature type="compositionally biased region" description="Basic and acidic residues" evidence="1">
    <location>
        <begin position="185"/>
        <end position="219"/>
    </location>
</feature>
<keyword evidence="5" id="KW-1185">Reference proteome</keyword>
<dbReference type="InterPro" id="IPR046672">
    <property type="entry name" value="DUF6542"/>
</dbReference>
<accession>A0A846XSV6</accession>
<feature type="transmembrane region" description="Helical" evidence="2">
    <location>
        <begin position="119"/>
        <end position="142"/>
    </location>
</feature>
<sequence length="318" mass="34577">MAATQRERSDVPASHLSIIPTVPGVPAGAAVLIAVACTFIGFFFDSGNSGKELTHVFAAFYIIGCLIAACVVRYRGLFTTMVAPPILLFVGVPMAYWQLTGHSSTSVKDILLNLAIPLVNRFPTMALATVLVLLVGALRVWLYRNGDSAPRPARERRRASDSWNPRAAMAARTRRGAGDTAAADTLRRNSRDRKRRPETAARAETAKRAATTKRAEGAKRAQAAKRGGARKPQRAAPPEAEPGRPARRSGKPAAERPQKVPAGAPYPRTTDRATPERRRAAAAEPKPRRGRPQPQGDVPPHPRPNVRYRDRDSGRVER</sequence>
<protein>
    <recommendedName>
        <fullName evidence="3">DUF6542 domain-containing protein</fullName>
    </recommendedName>
</protein>
<dbReference type="Pfam" id="PF20177">
    <property type="entry name" value="DUF6542"/>
    <property type="match status" value="1"/>
</dbReference>
<reference evidence="4 5" key="1">
    <citation type="submission" date="2020-04" db="EMBL/GenBank/DDBJ databases">
        <title>MicrobeNet Type strains.</title>
        <authorList>
            <person name="Nicholson A.C."/>
        </authorList>
    </citation>
    <scope>NUCLEOTIDE SEQUENCE [LARGE SCALE GENOMIC DNA]</scope>
    <source>
        <strain evidence="4 5">JCM 12354</strain>
    </source>
</reference>
<feature type="transmembrane region" description="Helical" evidence="2">
    <location>
        <begin position="21"/>
        <end position="44"/>
    </location>
</feature>
<feature type="compositionally biased region" description="Basic and acidic residues" evidence="1">
    <location>
        <begin position="269"/>
        <end position="287"/>
    </location>
</feature>
<evidence type="ECO:0000256" key="2">
    <source>
        <dbReference type="SAM" id="Phobius"/>
    </source>
</evidence>
<gene>
    <name evidence="4" type="ORF">HGA08_01885</name>
</gene>
<proteinExistence type="predicted"/>
<feature type="compositionally biased region" description="Basic and acidic residues" evidence="1">
    <location>
        <begin position="307"/>
        <end position="318"/>
    </location>
</feature>
<name>A0A846XSV6_9NOCA</name>
<keyword evidence="2" id="KW-0472">Membrane</keyword>
<comment type="caution">
    <text evidence="4">The sequence shown here is derived from an EMBL/GenBank/DDBJ whole genome shotgun (WGS) entry which is preliminary data.</text>
</comment>
<evidence type="ECO:0000313" key="5">
    <source>
        <dbReference type="Proteomes" id="UP000565711"/>
    </source>
</evidence>